<evidence type="ECO:0000256" key="3">
    <source>
        <dbReference type="ARBA" id="ARBA00022927"/>
    </source>
</evidence>
<evidence type="ECO:0000256" key="9">
    <source>
        <dbReference type="SAM" id="MobiDB-lite"/>
    </source>
</evidence>
<evidence type="ECO:0000256" key="7">
    <source>
        <dbReference type="ARBA" id="ARBA00023157"/>
    </source>
</evidence>
<keyword evidence="5" id="KW-0811">Translocation</keyword>
<gene>
    <name evidence="11" type="ORF">ONB1V03_LOCUS4547</name>
</gene>
<evidence type="ECO:0000313" key="12">
    <source>
        <dbReference type="Proteomes" id="UP000728032"/>
    </source>
</evidence>
<evidence type="ECO:0000256" key="4">
    <source>
        <dbReference type="ARBA" id="ARBA00023002"/>
    </source>
</evidence>
<keyword evidence="3" id="KW-0653">Protein transport</keyword>
<proteinExistence type="predicted"/>
<dbReference type="OrthoDB" id="7481291at2759"/>
<dbReference type="PROSITE" id="PS51808">
    <property type="entry name" value="CHCH"/>
    <property type="match status" value="1"/>
</dbReference>
<protein>
    <recommendedName>
        <fullName evidence="10">CHCH domain-containing protein</fullName>
    </recommendedName>
</protein>
<dbReference type="EMBL" id="OC916423">
    <property type="protein sequence ID" value="CAD7644218.1"/>
    <property type="molecule type" value="Genomic_DNA"/>
</dbReference>
<dbReference type="PANTHER" id="PTHR21622:SF0">
    <property type="entry name" value="COILED-COIL-HELIX-COILED-COIL-HELIX DOMAIN CONTAINING 4"/>
    <property type="match status" value="1"/>
</dbReference>
<keyword evidence="8" id="KW-0676">Redox-active center</keyword>
<reference evidence="11" key="1">
    <citation type="submission" date="2020-11" db="EMBL/GenBank/DDBJ databases">
        <authorList>
            <person name="Tran Van P."/>
        </authorList>
    </citation>
    <scope>NUCLEOTIDE SEQUENCE</scope>
</reference>
<keyword evidence="2" id="KW-0813">Transport</keyword>
<sequence>MSYCQQIGKDRIIFATKEDHSTPSTVELGDEPRDASMRGLILEDGSINWNCPCLGGMASGPCGYQFREAFSCFHYSEAETKGSECIEKFAQMQDCMTQYPNLYPNNSSTADDQPFPDDGSAAGDSLQKAIEPIGGKDVTSGEGSGEQKSTESKT</sequence>
<dbReference type="GO" id="GO:0015035">
    <property type="term" value="F:protein-disulfide reductase activity"/>
    <property type="evidence" value="ECO:0007669"/>
    <property type="project" value="InterPro"/>
</dbReference>
<dbReference type="InterPro" id="IPR039289">
    <property type="entry name" value="CHCHD4"/>
</dbReference>
<dbReference type="Proteomes" id="UP000728032">
    <property type="component" value="Unassembled WGS sequence"/>
</dbReference>
<dbReference type="EMBL" id="CAJPVJ010001598">
    <property type="protein sequence ID" value="CAG2165001.1"/>
    <property type="molecule type" value="Genomic_DNA"/>
</dbReference>
<evidence type="ECO:0000256" key="8">
    <source>
        <dbReference type="ARBA" id="ARBA00023284"/>
    </source>
</evidence>
<evidence type="ECO:0000256" key="5">
    <source>
        <dbReference type="ARBA" id="ARBA00023010"/>
    </source>
</evidence>
<dbReference type="GO" id="GO:0045041">
    <property type="term" value="P:protein import into mitochondrial intermembrane space"/>
    <property type="evidence" value="ECO:0007669"/>
    <property type="project" value="InterPro"/>
</dbReference>
<feature type="domain" description="CHCH" evidence="10">
    <location>
        <begin position="62"/>
        <end position="97"/>
    </location>
</feature>
<dbReference type="PANTHER" id="PTHR21622">
    <property type="entry name" value="COILED-COIL-HELIX-COILED-COIL-HELIX DOMAIN CONTAINING 4"/>
    <property type="match status" value="1"/>
</dbReference>
<organism evidence="11">
    <name type="scientific">Oppiella nova</name>
    <dbReference type="NCBI Taxonomy" id="334625"/>
    <lineage>
        <taxon>Eukaryota</taxon>
        <taxon>Metazoa</taxon>
        <taxon>Ecdysozoa</taxon>
        <taxon>Arthropoda</taxon>
        <taxon>Chelicerata</taxon>
        <taxon>Arachnida</taxon>
        <taxon>Acari</taxon>
        <taxon>Acariformes</taxon>
        <taxon>Sarcoptiformes</taxon>
        <taxon>Oribatida</taxon>
        <taxon>Brachypylina</taxon>
        <taxon>Oppioidea</taxon>
        <taxon>Oppiidae</taxon>
        <taxon>Oppiella</taxon>
    </lineage>
</organism>
<keyword evidence="6" id="KW-0496">Mitochondrion</keyword>
<feature type="compositionally biased region" description="Polar residues" evidence="9">
    <location>
        <begin position="100"/>
        <end position="111"/>
    </location>
</feature>
<dbReference type="Pfam" id="PF06747">
    <property type="entry name" value="CHCH"/>
    <property type="match status" value="1"/>
</dbReference>
<dbReference type="GO" id="GO:0005758">
    <property type="term" value="C:mitochondrial intermembrane space"/>
    <property type="evidence" value="ECO:0007669"/>
    <property type="project" value="TreeGrafter"/>
</dbReference>
<evidence type="ECO:0000256" key="2">
    <source>
        <dbReference type="ARBA" id="ARBA00022448"/>
    </source>
</evidence>
<evidence type="ECO:0000256" key="6">
    <source>
        <dbReference type="ARBA" id="ARBA00023128"/>
    </source>
</evidence>
<keyword evidence="12" id="KW-1185">Reference proteome</keyword>
<comment type="subcellular location">
    <subcellularLocation>
        <location evidence="1">Mitochondrion</location>
    </subcellularLocation>
</comment>
<keyword evidence="4" id="KW-0560">Oxidoreductase</keyword>
<dbReference type="AlphaFoldDB" id="A0A7R9QFV7"/>
<dbReference type="Gene3D" id="1.10.287.2900">
    <property type="match status" value="1"/>
</dbReference>
<name>A0A7R9QFV7_9ACAR</name>
<evidence type="ECO:0000256" key="1">
    <source>
        <dbReference type="ARBA" id="ARBA00004173"/>
    </source>
</evidence>
<dbReference type="InterPro" id="IPR010625">
    <property type="entry name" value="CHCH"/>
</dbReference>
<feature type="region of interest" description="Disordered" evidence="9">
    <location>
        <begin position="100"/>
        <end position="154"/>
    </location>
</feature>
<evidence type="ECO:0000313" key="11">
    <source>
        <dbReference type="EMBL" id="CAD7644218.1"/>
    </source>
</evidence>
<accession>A0A7R9QFV7</accession>
<evidence type="ECO:0000259" key="10">
    <source>
        <dbReference type="Pfam" id="PF06747"/>
    </source>
</evidence>
<keyword evidence="7" id="KW-1015">Disulfide bond</keyword>